<feature type="compositionally biased region" description="Basic and acidic residues" evidence="1">
    <location>
        <begin position="107"/>
        <end position="127"/>
    </location>
</feature>
<feature type="compositionally biased region" description="Polar residues" evidence="1">
    <location>
        <begin position="374"/>
        <end position="452"/>
    </location>
</feature>
<dbReference type="InterPro" id="IPR038508">
    <property type="entry name" value="ArfGAP_dom_sf"/>
</dbReference>
<feature type="region of interest" description="Disordered" evidence="1">
    <location>
        <begin position="162"/>
        <end position="223"/>
    </location>
</feature>
<dbReference type="PANTHER" id="PTHR46085">
    <property type="entry name" value="ARFGAP/RECO-RELATED"/>
    <property type="match status" value="1"/>
</dbReference>
<dbReference type="Proteomes" id="UP001341840">
    <property type="component" value="Unassembled WGS sequence"/>
</dbReference>
<sequence>MAKFTLEEVEAIQAGGNERARQIYFKGWDPRRHSYPESNNMQRLREFIKNVYVERRFPSENSVDLPRVRVAGKEERYQSKTINLYRIEPKSPSYEARVERSYPSYEARVERSYSTRSNPDLRNDDNNNVRFYVDERRSPKYAQNLSRHGSFGRKPIQIEVVDNRFRDGESRKPKVSDLDTKLKQLQPARQKTVDESQSPDVRPSGEVLGENGPSLKASNAASVPEMQPISQPIEENWAIFEDFPVPNAAENKISNTNIFASSVTMTTPPATHANSLDFLFSELSGPLVPTTGGMSNIPTFNNDQTIVPVENSSTCGDLPQLPPFPIAEATASPSNSDAWAITPIPANEMEQPSNAVPSNDELNQREESNKVLDWQTSPSMQFPPSVSAGSSSTAQPTSTPITCIASNDMQSDVLNSHDSSSAFTELSPQTYSKPPQETKPNVGSKPSTVENRSSGRKELPEDLFSSSYLSGPTTLSGWQNDQPQHHGMGYGLQYYPNSASSTEFPIASMSSSNPFAVTQDRPLAHALSLPNMSSLHGILPISPGGGLMHTSSYGSLGMGPQSTSYGSPPVHPQSTSGFPNGAYFGQVNNMQPPRFERAASISNDESIFGSLSTMKVSSGEYMTQTTPNSFPKKGKNPFGDM</sequence>
<dbReference type="InterPro" id="IPR044820">
    <property type="entry name" value="AGD14-like"/>
</dbReference>
<organism evidence="2 3">
    <name type="scientific">Stylosanthes scabra</name>
    <dbReference type="NCBI Taxonomy" id="79078"/>
    <lineage>
        <taxon>Eukaryota</taxon>
        <taxon>Viridiplantae</taxon>
        <taxon>Streptophyta</taxon>
        <taxon>Embryophyta</taxon>
        <taxon>Tracheophyta</taxon>
        <taxon>Spermatophyta</taxon>
        <taxon>Magnoliopsida</taxon>
        <taxon>eudicotyledons</taxon>
        <taxon>Gunneridae</taxon>
        <taxon>Pentapetalae</taxon>
        <taxon>rosids</taxon>
        <taxon>fabids</taxon>
        <taxon>Fabales</taxon>
        <taxon>Fabaceae</taxon>
        <taxon>Papilionoideae</taxon>
        <taxon>50 kb inversion clade</taxon>
        <taxon>dalbergioids sensu lato</taxon>
        <taxon>Dalbergieae</taxon>
        <taxon>Pterocarpus clade</taxon>
        <taxon>Stylosanthes</taxon>
    </lineage>
</organism>
<protein>
    <recommendedName>
        <fullName evidence="4">Arf-GAP domain-containing protein</fullName>
    </recommendedName>
</protein>
<feature type="compositionally biased region" description="Basic and acidic residues" evidence="1">
    <location>
        <begin position="162"/>
        <end position="182"/>
    </location>
</feature>
<feature type="region of interest" description="Disordered" evidence="1">
    <location>
        <begin position="318"/>
        <end position="466"/>
    </location>
</feature>
<reference evidence="2 3" key="1">
    <citation type="journal article" date="2023" name="Plants (Basel)">
        <title>Bridging the Gap: Combining Genomics and Transcriptomics Approaches to Understand Stylosanthes scabra, an Orphan Legume from the Brazilian Caatinga.</title>
        <authorList>
            <person name="Ferreira-Neto J.R.C."/>
            <person name="da Silva M.D."/>
            <person name="Binneck E."/>
            <person name="de Melo N.F."/>
            <person name="da Silva R.H."/>
            <person name="de Melo A.L.T.M."/>
            <person name="Pandolfi V."/>
            <person name="Bustamante F.O."/>
            <person name="Brasileiro-Vidal A.C."/>
            <person name="Benko-Iseppon A.M."/>
        </authorList>
    </citation>
    <scope>NUCLEOTIDE SEQUENCE [LARGE SCALE GENOMIC DNA]</scope>
    <source>
        <tissue evidence="2">Leaves</tissue>
    </source>
</reference>
<gene>
    <name evidence="2" type="ORF">PIB30_049152</name>
</gene>
<evidence type="ECO:0000256" key="1">
    <source>
        <dbReference type="SAM" id="MobiDB-lite"/>
    </source>
</evidence>
<dbReference type="Gene3D" id="1.10.220.150">
    <property type="entry name" value="Arf GTPase activating protein"/>
    <property type="match status" value="1"/>
</dbReference>
<dbReference type="InterPro" id="IPR037278">
    <property type="entry name" value="ARFGAP/RecO"/>
</dbReference>
<accession>A0ABU6ZG09</accession>
<evidence type="ECO:0000313" key="3">
    <source>
        <dbReference type="Proteomes" id="UP001341840"/>
    </source>
</evidence>
<keyword evidence="3" id="KW-1185">Reference proteome</keyword>
<proteinExistence type="predicted"/>
<dbReference type="EMBL" id="JASCZI010272188">
    <property type="protein sequence ID" value="MED6220891.1"/>
    <property type="molecule type" value="Genomic_DNA"/>
</dbReference>
<evidence type="ECO:0000313" key="2">
    <source>
        <dbReference type="EMBL" id="MED6220891.1"/>
    </source>
</evidence>
<feature type="region of interest" description="Disordered" evidence="1">
    <location>
        <begin position="105"/>
        <end position="127"/>
    </location>
</feature>
<feature type="region of interest" description="Disordered" evidence="1">
    <location>
        <begin position="619"/>
        <end position="641"/>
    </location>
</feature>
<evidence type="ECO:0008006" key="4">
    <source>
        <dbReference type="Google" id="ProtNLM"/>
    </source>
</evidence>
<name>A0ABU6ZG09_9FABA</name>
<comment type="caution">
    <text evidence="2">The sequence shown here is derived from an EMBL/GenBank/DDBJ whole genome shotgun (WGS) entry which is preliminary data.</text>
</comment>
<dbReference type="SUPFAM" id="SSF57863">
    <property type="entry name" value="ArfGap/RecO-like zinc finger"/>
    <property type="match status" value="1"/>
</dbReference>
<dbReference type="PANTHER" id="PTHR46085:SF16">
    <property type="entry name" value="ARFGAP_RECO-LIKE ZINC FINGER DOMAIN-CONTAINING PROTEIN"/>
    <property type="match status" value="1"/>
</dbReference>
<feature type="compositionally biased region" description="Polar residues" evidence="1">
    <location>
        <begin position="350"/>
        <end position="361"/>
    </location>
</feature>
<feature type="compositionally biased region" description="Polar residues" evidence="1">
    <location>
        <begin position="619"/>
        <end position="629"/>
    </location>
</feature>